<evidence type="ECO:0000256" key="4">
    <source>
        <dbReference type="ARBA" id="ARBA00023136"/>
    </source>
</evidence>
<accession>A0A6A4T3D7</accession>
<dbReference type="EMBL" id="VEVO01000010">
    <property type="protein sequence ID" value="KAF0036682.1"/>
    <property type="molecule type" value="Genomic_DNA"/>
</dbReference>
<protein>
    <submittedName>
        <fullName evidence="8">Uncharacterized protein</fullName>
    </submittedName>
</protein>
<sequence>MRRTMACRVLTKQGRRRELRSANVLADDFVKNHRGAMRRVGAQCARNKGASGRSYSFRSYKMPSALSSVFEHGRETRFSQYIHGTIRSFGFQGTHSLDSFDDVTSCGFGDKVKIKTSSLGGRWTPTSQCGCLVHAMARQLQKKDLQLKALDAFYKEQLAQLEKRVRIDTFSSLDLSSKASKVLECCKTRKTLFASPLCDANIKVCREPVRSMLPCWVCTDDTSRSNISSKQRVGILQHYVIAYQNQKGVIDPQRKSAENESYLLTLRKKKLSVMKNDSLRWKAGDFQRKTASQNCDKKLSEAHSSCHKDIPPFAVHDCVQQFRLQQMEMVPMQLLSYRREPADQPWMTSGRKRIKMQEKQSGVRAESVTYGTVLALISD</sequence>
<name>A0A6A4T3D7_SCOMX</name>
<evidence type="ECO:0000256" key="1">
    <source>
        <dbReference type="ARBA" id="ARBA00022707"/>
    </source>
</evidence>
<reference evidence="8 9" key="1">
    <citation type="submission" date="2019-06" db="EMBL/GenBank/DDBJ databases">
        <title>Draft genomes of female and male turbot (Scophthalmus maximus).</title>
        <authorList>
            <person name="Xu H."/>
            <person name="Xu X.-W."/>
            <person name="Shao C."/>
            <person name="Chen S."/>
        </authorList>
    </citation>
    <scope>NUCLEOTIDE SEQUENCE [LARGE SCALE GENOMIC DNA]</scope>
    <source>
        <strain evidence="8">Ysfricsl-2016a</strain>
        <tissue evidence="8">Blood</tissue>
    </source>
</reference>
<evidence type="ECO:0000256" key="7">
    <source>
        <dbReference type="ARBA" id="ARBA00034476"/>
    </source>
</evidence>
<comment type="subcellular location">
    <subcellularLocation>
        <location evidence="7">Mitochondrion inner membrane</location>
        <topology evidence="7">Lipid-anchor</topology>
    </subcellularLocation>
</comment>
<dbReference type="Pfam" id="PF05300">
    <property type="entry name" value="MIC19_MIC25"/>
    <property type="match status" value="1"/>
</dbReference>
<dbReference type="Proteomes" id="UP000438429">
    <property type="component" value="Unassembled WGS sequence"/>
</dbReference>
<proteinExistence type="predicted"/>
<evidence type="ECO:0000256" key="2">
    <source>
        <dbReference type="ARBA" id="ARBA00022792"/>
    </source>
</evidence>
<dbReference type="GO" id="GO:0061617">
    <property type="term" value="C:MICOS complex"/>
    <property type="evidence" value="ECO:0007669"/>
    <property type="project" value="InterPro"/>
</dbReference>
<keyword evidence="1" id="KW-0519">Myristate</keyword>
<keyword evidence="3" id="KW-0496">Mitochondrion</keyword>
<evidence type="ECO:0000313" key="9">
    <source>
        <dbReference type="Proteomes" id="UP000438429"/>
    </source>
</evidence>
<organism evidence="8 9">
    <name type="scientific">Scophthalmus maximus</name>
    <name type="common">Turbot</name>
    <name type="synonym">Psetta maxima</name>
    <dbReference type="NCBI Taxonomy" id="52904"/>
    <lineage>
        <taxon>Eukaryota</taxon>
        <taxon>Metazoa</taxon>
        <taxon>Chordata</taxon>
        <taxon>Craniata</taxon>
        <taxon>Vertebrata</taxon>
        <taxon>Euteleostomi</taxon>
        <taxon>Actinopterygii</taxon>
        <taxon>Neopterygii</taxon>
        <taxon>Teleostei</taxon>
        <taxon>Neoteleostei</taxon>
        <taxon>Acanthomorphata</taxon>
        <taxon>Carangaria</taxon>
        <taxon>Pleuronectiformes</taxon>
        <taxon>Pleuronectoidei</taxon>
        <taxon>Scophthalmidae</taxon>
        <taxon>Scophthalmus</taxon>
    </lineage>
</organism>
<keyword evidence="4" id="KW-0472">Membrane</keyword>
<evidence type="ECO:0000313" key="8">
    <source>
        <dbReference type="EMBL" id="KAF0036682.1"/>
    </source>
</evidence>
<keyword evidence="5" id="KW-1015">Disulfide bond</keyword>
<keyword evidence="6" id="KW-0449">Lipoprotein</keyword>
<evidence type="ECO:0000256" key="3">
    <source>
        <dbReference type="ARBA" id="ARBA00023128"/>
    </source>
</evidence>
<dbReference type="InterPro" id="IPR007964">
    <property type="entry name" value="MIC19/MIC25"/>
</dbReference>
<comment type="caution">
    <text evidence="8">The sequence shown here is derived from an EMBL/GenBank/DDBJ whole genome shotgun (WGS) entry which is preliminary data.</text>
</comment>
<evidence type="ECO:0000256" key="5">
    <source>
        <dbReference type="ARBA" id="ARBA00023157"/>
    </source>
</evidence>
<evidence type="ECO:0000256" key="6">
    <source>
        <dbReference type="ARBA" id="ARBA00023288"/>
    </source>
</evidence>
<gene>
    <name evidence="8" type="ORF">F2P81_011994</name>
</gene>
<keyword evidence="2" id="KW-0999">Mitochondrion inner membrane</keyword>
<dbReference type="AlphaFoldDB" id="A0A6A4T3D7"/>